<name>A0A1H0ZRE7_9MICC</name>
<dbReference type="AlphaFoldDB" id="A0A1H0ZRE7"/>
<reference evidence="1 2" key="1">
    <citation type="submission" date="2016-10" db="EMBL/GenBank/DDBJ databases">
        <authorList>
            <person name="de Groot N.N."/>
        </authorList>
    </citation>
    <scope>NUCLEOTIDE SEQUENCE [LARGE SCALE GENOMIC DNA]</scope>
    <source>
        <strain evidence="1 2">DSM 20117</strain>
    </source>
</reference>
<dbReference type="STRING" id="37928.SAMN04489742_0517"/>
<evidence type="ECO:0008006" key="3">
    <source>
        <dbReference type="Google" id="ProtNLM"/>
    </source>
</evidence>
<dbReference type="InterPro" id="IPR025101">
    <property type="entry name" value="DUF4012"/>
</dbReference>
<evidence type="ECO:0000313" key="1">
    <source>
        <dbReference type="EMBL" id="SDQ29949.1"/>
    </source>
</evidence>
<keyword evidence="2" id="KW-1185">Reference proteome</keyword>
<dbReference type="EMBL" id="FNKH01000002">
    <property type="protein sequence ID" value="SDQ29949.1"/>
    <property type="molecule type" value="Genomic_DNA"/>
</dbReference>
<dbReference type="Proteomes" id="UP000181917">
    <property type="component" value="Unassembled WGS sequence"/>
</dbReference>
<protein>
    <recommendedName>
        <fullName evidence="3">DUF4012 domain-containing protein</fullName>
    </recommendedName>
</protein>
<gene>
    <name evidence="1" type="ORF">SAMN04489742_0517</name>
</gene>
<dbReference type="Pfam" id="PF13196">
    <property type="entry name" value="DUF4012"/>
    <property type="match status" value="1"/>
</dbReference>
<dbReference type="RefSeq" id="WP_236777319.1">
    <property type="nucleotide sequence ID" value="NZ_CP018863.1"/>
</dbReference>
<organism evidence="1 2">
    <name type="scientific">Crystallibacter crystallopoietes</name>
    <dbReference type="NCBI Taxonomy" id="37928"/>
    <lineage>
        <taxon>Bacteria</taxon>
        <taxon>Bacillati</taxon>
        <taxon>Actinomycetota</taxon>
        <taxon>Actinomycetes</taxon>
        <taxon>Micrococcales</taxon>
        <taxon>Micrococcaceae</taxon>
        <taxon>Crystallibacter</taxon>
    </lineage>
</organism>
<accession>A0A1H0ZRE7</accession>
<evidence type="ECO:0000313" key="2">
    <source>
        <dbReference type="Proteomes" id="UP000181917"/>
    </source>
</evidence>
<sequence length="591" mass="63117">MRVVIPLAIIVLLVLLSLSWLTFRAFQVKDNLDLTTQLLPKMQEAMAAGDIEEATVRLNQMESHTAEARSAGTDPLWRAAGMLPWFGQNFAAVTDITVATDVVVSAAVPLMDSLGPGGLDAFVPKDGKIELGPLQELAPKLTRASDTVTAAYESLKQIDENQLVPQLSEPLGQATSALEGVQGTLNGAASASEILPAMLGGEGDRNYLVLVQNNAEVRATGGIPGALVVLKTSDGQIEFTDHGSASALGRFKPPLEVDQEQERIYTTRLGAYMQNVNLTPDFPTAATTAQAMWEKEHPKTEIDGVIALDPVVLSQLLVATGPVKLSSLDSLPVATGGLPTTLDSTNVVQTLLSDVYREIEEPQAQDAYFAAVASDTFADLSDGSTDALQMLKAVQQSAMDQRLFVWSEFEDEQAVISASTLSGSIPAEEPTVGVYFNDGTGAKMDYYVEREVQLIKRCQPDGYYRYAVQTTLTNNAPVDAAESLPEYVTGGGSFGVTPGTIRTNVYAYGPSEWLLESASVDGETSSFGSYRHGDSPVAGLTVSLKAGESTTVEFEFSTLYETDEPQLRVTPTVQARSEVVIPTKSGPNCTA</sequence>
<proteinExistence type="predicted"/>